<dbReference type="Proteomes" id="UP001160334">
    <property type="component" value="Unassembled WGS sequence"/>
</dbReference>
<evidence type="ECO:0000313" key="2">
    <source>
        <dbReference type="Proteomes" id="UP001160334"/>
    </source>
</evidence>
<proteinExistence type="predicted"/>
<reference evidence="1 2" key="1">
    <citation type="submission" date="2023-04" db="EMBL/GenBank/DDBJ databases">
        <title>Forest soil microbial communities from Buena Vista Peninsula, Colon Province, Panama.</title>
        <authorList>
            <person name="Bouskill N."/>
        </authorList>
    </citation>
    <scope>NUCLEOTIDE SEQUENCE [LARGE SCALE GENOMIC DNA]</scope>
    <source>
        <strain evidence="1 2">CFH S0262</strain>
    </source>
</reference>
<name>A0ABT6MJN3_9NOCA</name>
<sequence length="355" mass="40581">MLRDVMNAGGRLVLNVADDPTNYSHLVGIINGRGLAPDENQLLVTRQPGNRLEIRLASVSDWTTQQPTEIAELSRSKKSHAAVVELREDGVCSAITPVSTRARAFRMLNALAWEASARGIAVSAVKRDRYGFRQDSHHFNGDLIFSLDRVRCAVTVVQLSDKVPHKATAAELARKRRNEHAYVPEYDYVPSPRLQIIADTDARYGSKRRWSDTKALSLELRLPDVLEALLGWDESEKQHEERARRAEIERRQRRELEDAAATEAYYQQSRADRLLNDFDAWDTHRRMGVFVDEMARRAAQIVEDGEREAAGDWVEWCRTYVTELDPFNRPVRMPSPTPPTYADLIEFRRRLGFTP</sequence>
<evidence type="ECO:0000313" key="1">
    <source>
        <dbReference type="EMBL" id="MDH6284531.1"/>
    </source>
</evidence>
<organism evidence="1 2">
    <name type="scientific">Prescottella agglutinans</name>
    <dbReference type="NCBI Taxonomy" id="1644129"/>
    <lineage>
        <taxon>Bacteria</taxon>
        <taxon>Bacillati</taxon>
        <taxon>Actinomycetota</taxon>
        <taxon>Actinomycetes</taxon>
        <taxon>Mycobacteriales</taxon>
        <taxon>Nocardiaceae</taxon>
        <taxon>Prescottella</taxon>
    </lineage>
</organism>
<dbReference type="RefSeq" id="WP_280763747.1">
    <property type="nucleotide sequence ID" value="NZ_JARXVC010000023.1"/>
</dbReference>
<protein>
    <submittedName>
        <fullName evidence="1">Uncharacterized protein</fullName>
    </submittedName>
</protein>
<keyword evidence="2" id="KW-1185">Reference proteome</keyword>
<comment type="caution">
    <text evidence="1">The sequence shown here is derived from an EMBL/GenBank/DDBJ whole genome shotgun (WGS) entry which is preliminary data.</text>
</comment>
<gene>
    <name evidence="1" type="ORF">M2280_005791</name>
</gene>
<dbReference type="EMBL" id="JARXVC010000023">
    <property type="protein sequence ID" value="MDH6284531.1"/>
    <property type="molecule type" value="Genomic_DNA"/>
</dbReference>
<accession>A0ABT6MJN3</accession>